<dbReference type="AlphaFoldDB" id="A0A6P2HW45"/>
<keyword evidence="2" id="KW-1185">Reference proteome</keyword>
<name>A0A6P2HW45_9BURK</name>
<protein>
    <submittedName>
        <fullName evidence="1">Uncharacterized protein</fullName>
    </submittedName>
</protein>
<accession>A0A6P2HW45</accession>
<reference evidence="1 2" key="1">
    <citation type="submission" date="2019-09" db="EMBL/GenBank/DDBJ databases">
        <authorList>
            <person name="Depoorter E."/>
        </authorList>
    </citation>
    <scope>NUCLEOTIDE SEQUENCE [LARGE SCALE GENOMIC DNA]</scope>
    <source>
        <strain evidence="1">LMG 30113</strain>
    </source>
</reference>
<evidence type="ECO:0000313" key="1">
    <source>
        <dbReference type="EMBL" id="VWB20415.1"/>
    </source>
</evidence>
<dbReference type="Proteomes" id="UP000494330">
    <property type="component" value="Unassembled WGS sequence"/>
</dbReference>
<evidence type="ECO:0000313" key="2">
    <source>
        <dbReference type="Proteomes" id="UP000494330"/>
    </source>
</evidence>
<proteinExistence type="predicted"/>
<organism evidence="1 2">
    <name type="scientific">Burkholderia paludis</name>
    <dbReference type="NCBI Taxonomy" id="1506587"/>
    <lineage>
        <taxon>Bacteria</taxon>
        <taxon>Pseudomonadati</taxon>
        <taxon>Pseudomonadota</taxon>
        <taxon>Betaproteobacteria</taxon>
        <taxon>Burkholderiales</taxon>
        <taxon>Burkholderiaceae</taxon>
        <taxon>Burkholderia</taxon>
        <taxon>Burkholderia cepacia complex</taxon>
    </lineage>
</organism>
<gene>
    <name evidence="1" type="ORF">BPA30113_00666</name>
</gene>
<sequence length="250" mass="27923">MKLQAGYDLTFRHVRRHAEGLAYDVGFHVYQRHDGTFILGYEVVQQASQLRFGNGAYRLDFEGTREEAEAFARTYLEWVIDNLPDSNGWDSGMRTGERAGYRIVEWNDGTDGDLENLVLRCPELVVGRYVAIASCDSGSYTPTDGEFAAGWSRIGSLALSPPVETPSRLPMPGFDEWYVYDTPGRGEPHANFVNRVGFSPLDVDDRDTDAFWEQVVKLAPLHVLGAGTPHLFLVTRDDALFQAVLQGAMP</sequence>
<dbReference type="EMBL" id="CABVQD010000001">
    <property type="protein sequence ID" value="VWB20415.1"/>
    <property type="molecule type" value="Genomic_DNA"/>
</dbReference>